<accession>A0ABP0KA30</accession>
<evidence type="ECO:0000259" key="6">
    <source>
        <dbReference type="PROSITE" id="PS50011"/>
    </source>
</evidence>
<gene>
    <name evidence="7" type="ORF">CCMP2556_LOCUS15151</name>
</gene>
<evidence type="ECO:0000256" key="5">
    <source>
        <dbReference type="PROSITE-ProRule" id="PRU10141"/>
    </source>
</evidence>
<dbReference type="PANTHER" id="PTHR44329:SF288">
    <property type="entry name" value="MITOGEN-ACTIVATED PROTEIN KINASE KINASE KINASE 20"/>
    <property type="match status" value="1"/>
</dbReference>
<evidence type="ECO:0000256" key="1">
    <source>
        <dbReference type="ARBA" id="ARBA00022679"/>
    </source>
</evidence>
<feature type="binding site" evidence="5">
    <location>
        <position position="111"/>
    </location>
    <ligand>
        <name>ATP</name>
        <dbReference type="ChEBI" id="CHEBI:30616"/>
    </ligand>
</feature>
<evidence type="ECO:0000256" key="4">
    <source>
        <dbReference type="ARBA" id="ARBA00022840"/>
    </source>
</evidence>
<keyword evidence="4 5" id="KW-0067">ATP-binding</keyword>
<dbReference type="InterPro" id="IPR011009">
    <property type="entry name" value="Kinase-like_dom_sf"/>
</dbReference>
<dbReference type="InterPro" id="IPR000719">
    <property type="entry name" value="Prot_kinase_dom"/>
</dbReference>
<dbReference type="InterPro" id="IPR051681">
    <property type="entry name" value="Ser/Thr_Kinases-Pseudokinases"/>
</dbReference>
<comment type="caution">
    <text evidence="7">The sequence shown here is derived from an EMBL/GenBank/DDBJ whole genome shotgun (WGS) entry which is preliminary data.</text>
</comment>
<dbReference type="SMART" id="SM00220">
    <property type="entry name" value="S_TKc"/>
    <property type="match status" value="1"/>
</dbReference>
<keyword evidence="8" id="KW-1185">Reference proteome</keyword>
<dbReference type="SUPFAM" id="SSF56112">
    <property type="entry name" value="Protein kinase-like (PK-like)"/>
    <property type="match status" value="1"/>
</dbReference>
<keyword evidence="2 5" id="KW-0547">Nucleotide-binding</keyword>
<dbReference type="Pfam" id="PF00069">
    <property type="entry name" value="Pkinase"/>
    <property type="match status" value="1"/>
</dbReference>
<evidence type="ECO:0000313" key="8">
    <source>
        <dbReference type="Proteomes" id="UP001642484"/>
    </source>
</evidence>
<evidence type="ECO:0000313" key="7">
    <source>
        <dbReference type="EMBL" id="CAK9023240.1"/>
    </source>
</evidence>
<dbReference type="Proteomes" id="UP001642484">
    <property type="component" value="Unassembled WGS sequence"/>
</dbReference>
<proteinExistence type="predicted"/>
<organism evidence="7 8">
    <name type="scientific">Durusdinium trenchii</name>
    <dbReference type="NCBI Taxonomy" id="1381693"/>
    <lineage>
        <taxon>Eukaryota</taxon>
        <taxon>Sar</taxon>
        <taxon>Alveolata</taxon>
        <taxon>Dinophyceae</taxon>
        <taxon>Suessiales</taxon>
        <taxon>Symbiodiniaceae</taxon>
        <taxon>Durusdinium</taxon>
    </lineage>
</organism>
<evidence type="ECO:0000256" key="3">
    <source>
        <dbReference type="ARBA" id="ARBA00022777"/>
    </source>
</evidence>
<dbReference type="PROSITE" id="PS50011">
    <property type="entry name" value="PROTEIN_KINASE_DOM"/>
    <property type="match status" value="1"/>
</dbReference>
<evidence type="ECO:0000256" key="2">
    <source>
        <dbReference type="ARBA" id="ARBA00022741"/>
    </source>
</evidence>
<reference evidence="7 8" key="1">
    <citation type="submission" date="2024-02" db="EMBL/GenBank/DDBJ databases">
        <authorList>
            <person name="Chen Y."/>
            <person name="Shah S."/>
            <person name="Dougan E. K."/>
            <person name="Thang M."/>
            <person name="Chan C."/>
        </authorList>
    </citation>
    <scope>NUCLEOTIDE SEQUENCE [LARGE SCALE GENOMIC DNA]</scope>
</reference>
<dbReference type="InterPro" id="IPR017441">
    <property type="entry name" value="Protein_kinase_ATP_BS"/>
</dbReference>
<dbReference type="EMBL" id="CAXAMN010007891">
    <property type="protein sequence ID" value="CAK9023240.1"/>
    <property type="molecule type" value="Genomic_DNA"/>
</dbReference>
<protein>
    <recommendedName>
        <fullName evidence="6">Protein kinase domain-containing protein</fullName>
    </recommendedName>
</protein>
<keyword evidence="1" id="KW-0808">Transferase</keyword>
<keyword evidence="3" id="KW-0418">Kinase</keyword>
<feature type="domain" description="Protein kinase" evidence="6">
    <location>
        <begin position="82"/>
        <end position="391"/>
    </location>
</feature>
<dbReference type="PANTHER" id="PTHR44329">
    <property type="entry name" value="SERINE/THREONINE-PROTEIN KINASE TNNI3K-RELATED"/>
    <property type="match status" value="1"/>
</dbReference>
<sequence>MDSDSDDEYWGTYQRLPQETTRLPFSSFSSQGVSQSLDFSWNDPCGSAKLSAGSIGSTPSIFSQETVELEPGALISVGSRCFELHDLLGVGSFGSVWCATCHTSGATVALKEILSLNKESMEAAKLEAQRLHALHDVIQDRSGCAALPNLLAAATATHGNGYRTVMVMEQIPGEPLRQALEGGQLLVPRGDPMAQAVYFASEMLRQLAMVMHPLSKRFLHRDANSQNILVQASSGQYHFGLIDFGLAVDAMSWSCGGWRGYGASGDGRFWTTSSWMLFTSGPEALDSACEDLQSEYTLRTDLHSVGLSALQALVVLSEDADWLNNHGEVAMESLRNLREAWKQYWCYASSCWERVLDAFNRDARGAIKMQLRQELVHETFAAHFTKLHECLLQVRSSLYASKECRGGKLGDRCLALRVVEALLHMISTGRRWTDGCGAWEQVLELMCETSQTWTGSEHSQKERMAFVDEVLRIEAPGR</sequence>
<name>A0ABP0KA30_9DINO</name>
<dbReference type="Gene3D" id="1.10.510.10">
    <property type="entry name" value="Transferase(Phosphotransferase) domain 1"/>
    <property type="match status" value="1"/>
</dbReference>
<dbReference type="PROSITE" id="PS00107">
    <property type="entry name" value="PROTEIN_KINASE_ATP"/>
    <property type="match status" value="1"/>
</dbReference>